<keyword evidence="7 9" id="KW-0868">Chloride</keyword>
<keyword evidence="13" id="KW-1185">Reference proteome</keyword>
<dbReference type="InterPro" id="IPR001807">
    <property type="entry name" value="ClC"/>
</dbReference>
<dbReference type="PROSITE" id="PS51371">
    <property type="entry name" value="CBS"/>
    <property type="match status" value="1"/>
</dbReference>
<feature type="transmembrane region" description="Helical" evidence="9">
    <location>
        <begin position="338"/>
        <end position="358"/>
    </location>
</feature>
<evidence type="ECO:0000256" key="10">
    <source>
        <dbReference type="SAM" id="MobiDB-lite"/>
    </source>
</evidence>
<evidence type="ECO:0000256" key="2">
    <source>
        <dbReference type="ARBA" id="ARBA00022448"/>
    </source>
</evidence>
<dbReference type="PRINTS" id="PR00762">
    <property type="entry name" value="CLCHANNEL"/>
</dbReference>
<feature type="transmembrane region" description="Helical" evidence="9">
    <location>
        <begin position="409"/>
        <end position="428"/>
    </location>
</feature>
<evidence type="ECO:0000256" key="7">
    <source>
        <dbReference type="ARBA" id="ARBA00023214"/>
    </source>
</evidence>
<dbReference type="AlphaFoldDB" id="A0AAD5ST91"/>
<evidence type="ECO:0000256" key="1">
    <source>
        <dbReference type="ARBA" id="ARBA00004141"/>
    </source>
</evidence>
<dbReference type="PANTHER" id="PTHR45711:SF6">
    <property type="entry name" value="CHLORIDE CHANNEL PROTEIN"/>
    <property type="match status" value="1"/>
</dbReference>
<feature type="transmembrane region" description="Helical" evidence="9">
    <location>
        <begin position="471"/>
        <end position="492"/>
    </location>
</feature>
<dbReference type="SUPFAM" id="SSF54631">
    <property type="entry name" value="CBS-domain pair"/>
    <property type="match status" value="1"/>
</dbReference>
<feature type="compositionally biased region" description="Basic and acidic residues" evidence="10">
    <location>
        <begin position="13"/>
        <end position="28"/>
    </location>
</feature>
<feature type="region of interest" description="Disordered" evidence="10">
    <location>
        <begin position="60"/>
        <end position="79"/>
    </location>
</feature>
<dbReference type="GO" id="GO:0005886">
    <property type="term" value="C:plasma membrane"/>
    <property type="evidence" value="ECO:0007669"/>
    <property type="project" value="TreeGrafter"/>
</dbReference>
<feature type="transmembrane region" description="Helical" evidence="9">
    <location>
        <begin position="274"/>
        <end position="290"/>
    </location>
</feature>
<dbReference type="EMBL" id="JADGJH010002077">
    <property type="protein sequence ID" value="KAJ3104014.1"/>
    <property type="molecule type" value="Genomic_DNA"/>
</dbReference>
<feature type="region of interest" description="Disordered" evidence="10">
    <location>
        <begin position="1"/>
        <end position="44"/>
    </location>
</feature>
<keyword evidence="6 9" id="KW-0472">Membrane</keyword>
<dbReference type="Proteomes" id="UP001211907">
    <property type="component" value="Unassembled WGS sequence"/>
</dbReference>
<feature type="transmembrane region" description="Helical" evidence="9">
    <location>
        <begin position="530"/>
        <end position="554"/>
    </location>
</feature>
<organism evidence="12 13">
    <name type="scientific">Physocladia obscura</name>
    <dbReference type="NCBI Taxonomy" id="109957"/>
    <lineage>
        <taxon>Eukaryota</taxon>
        <taxon>Fungi</taxon>
        <taxon>Fungi incertae sedis</taxon>
        <taxon>Chytridiomycota</taxon>
        <taxon>Chytridiomycota incertae sedis</taxon>
        <taxon>Chytridiomycetes</taxon>
        <taxon>Chytridiales</taxon>
        <taxon>Chytriomycetaceae</taxon>
        <taxon>Physocladia</taxon>
    </lineage>
</organism>
<dbReference type="Gene3D" id="1.10.3080.10">
    <property type="entry name" value="Clc chloride channel"/>
    <property type="match status" value="1"/>
</dbReference>
<feature type="transmembrane region" description="Helical" evidence="9">
    <location>
        <begin position="123"/>
        <end position="141"/>
    </location>
</feature>
<evidence type="ECO:0000256" key="9">
    <source>
        <dbReference type="RuleBase" id="RU361221"/>
    </source>
</evidence>
<evidence type="ECO:0000256" key="5">
    <source>
        <dbReference type="ARBA" id="ARBA00023065"/>
    </source>
</evidence>
<comment type="similarity">
    <text evidence="9">Belongs to the chloride channel (TC 2.A.49) family.</text>
</comment>
<feature type="transmembrane region" description="Helical" evidence="9">
    <location>
        <begin position="185"/>
        <end position="208"/>
    </location>
</feature>
<dbReference type="Pfam" id="PF00654">
    <property type="entry name" value="Voltage_CLC"/>
    <property type="match status" value="1"/>
</dbReference>
<feature type="transmembrane region" description="Helical" evidence="9">
    <location>
        <begin position="379"/>
        <end position="403"/>
    </location>
</feature>
<keyword evidence="5 9" id="KW-0406">Ion transport</keyword>
<sequence>MIVNTPLEQIRLLSDREQGGELSRERNNRRGRGGGGSGMHQRSHSHIGIGLSRRATTYHGDFRVDDDDPDARTAASNSNGRRAWYPDYSTIDWVHDGLKERARIRLLRSNGSRLANILDSAQGWLLLLATGLFVGAVASAIDISESLLQQFRESYCVEWSLSKNASSFCNHWVSYSDAFGPSLDLPLYIITGVLFAIVSALVTNLSVVSRPSDVPGGKPQVKYQAAGGGIAEVKTILGGFVIRGFLGFKTLATKAVGLTLAIAAGLTLGQQGPLVHIACCIGNILARFFPKYAKNEGKRREMLSAASAAGVSVAFAAPIGGVLFSLEEVSYYFPMKTLWRTFFCSCMAAVTLKVLNPFGSGKLVKFQVTYSRDWVDSEIFPFILLGVAGGIYGALFIRISAMWARVKKYFAINPIVEVAFVAIVTAIVNHRSRFMRLSVNEIVGVLFSECKNDGTDDLYGLCKTFDKPFQVVSILLSLLATKLLLTFFTFGIRVPGGFFATSMLIGACMGRIVGVLVLQFQQLSEIIGIYALVGGAAALAGITRSTVSLAIIMVELTGALKLVIPIMVESPYCISFNSINTEIIQIAVMVSKWTADSITSDSMYETNIKNNKYPYLDHKSEHHPPRGTTRAIASAANVAESSDDFQVDREYSWQEIWEKLNQLSAIEDSGFAVLKGRKLVGYIAYQDLHYVATTTDTAETPTCSFRYDDSSGPQFFNRTDLTPWMDQAPLSVSSRASMDLVVELFMKVGCKVVCVTDVGGRFEGVLTKKRVIAWLSE</sequence>
<evidence type="ECO:0000259" key="11">
    <source>
        <dbReference type="PROSITE" id="PS51371"/>
    </source>
</evidence>
<dbReference type="InterPro" id="IPR014743">
    <property type="entry name" value="Cl-channel_core"/>
</dbReference>
<dbReference type="InterPro" id="IPR000644">
    <property type="entry name" value="CBS_dom"/>
</dbReference>
<protein>
    <recommendedName>
        <fullName evidence="9">Chloride channel protein</fullName>
    </recommendedName>
</protein>
<keyword evidence="4 9" id="KW-1133">Transmembrane helix</keyword>
<accession>A0AAD5ST91</accession>
<evidence type="ECO:0000256" key="8">
    <source>
        <dbReference type="PROSITE-ProRule" id="PRU00703"/>
    </source>
</evidence>
<keyword evidence="3 9" id="KW-0812">Transmembrane</keyword>
<evidence type="ECO:0000256" key="6">
    <source>
        <dbReference type="ARBA" id="ARBA00023136"/>
    </source>
</evidence>
<dbReference type="GO" id="GO:0005794">
    <property type="term" value="C:Golgi apparatus"/>
    <property type="evidence" value="ECO:0007669"/>
    <property type="project" value="TreeGrafter"/>
</dbReference>
<comment type="subcellular location">
    <subcellularLocation>
        <location evidence="1 9">Membrane</location>
        <topology evidence="1 9">Multi-pass membrane protein</topology>
    </subcellularLocation>
</comment>
<dbReference type="GO" id="GO:0005769">
    <property type="term" value="C:early endosome"/>
    <property type="evidence" value="ECO:0007669"/>
    <property type="project" value="TreeGrafter"/>
</dbReference>
<feature type="transmembrane region" description="Helical" evidence="9">
    <location>
        <begin position="498"/>
        <end position="518"/>
    </location>
</feature>
<dbReference type="SUPFAM" id="SSF81340">
    <property type="entry name" value="Clc chloride channel"/>
    <property type="match status" value="1"/>
</dbReference>
<keyword evidence="2 9" id="KW-0813">Transport</keyword>
<dbReference type="InterPro" id="IPR046342">
    <property type="entry name" value="CBS_dom_sf"/>
</dbReference>
<evidence type="ECO:0000256" key="3">
    <source>
        <dbReference type="ARBA" id="ARBA00022692"/>
    </source>
</evidence>
<reference evidence="12" key="1">
    <citation type="submission" date="2020-05" db="EMBL/GenBank/DDBJ databases">
        <title>Phylogenomic resolution of chytrid fungi.</title>
        <authorList>
            <person name="Stajich J.E."/>
            <person name="Amses K."/>
            <person name="Simmons R."/>
            <person name="Seto K."/>
            <person name="Myers J."/>
            <person name="Bonds A."/>
            <person name="Quandt C.A."/>
            <person name="Barry K."/>
            <person name="Liu P."/>
            <person name="Grigoriev I."/>
            <person name="Longcore J.E."/>
            <person name="James T.Y."/>
        </authorList>
    </citation>
    <scope>NUCLEOTIDE SEQUENCE</scope>
    <source>
        <strain evidence="12">JEL0513</strain>
    </source>
</reference>
<feature type="transmembrane region" description="Helical" evidence="9">
    <location>
        <begin position="251"/>
        <end position="268"/>
    </location>
</feature>
<name>A0AAD5ST91_9FUNG</name>
<evidence type="ECO:0000313" key="12">
    <source>
        <dbReference type="EMBL" id="KAJ3104014.1"/>
    </source>
</evidence>
<proteinExistence type="inferred from homology"/>
<keyword evidence="8" id="KW-0129">CBS domain</keyword>
<feature type="transmembrane region" description="Helical" evidence="9">
    <location>
        <begin position="302"/>
        <end position="326"/>
    </location>
</feature>
<dbReference type="PANTHER" id="PTHR45711">
    <property type="entry name" value="CHLORIDE CHANNEL PROTEIN"/>
    <property type="match status" value="1"/>
</dbReference>
<evidence type="ECO:0000313" key="13">
    <source>
        <dbReference type="Proteomes" id="UP001211907"/>
    </source>
</evidence>
<feature type="domain" description="CBS" evidence="11">
    <location>
        <begin position="725"/>
        <end position="777"/>
    </location>
</feature>
<gene>
    <name evidence="12" type="ORF">HK100_004114</name>
</gene>
<dbReference type="GO" id="GO:0005247">
    <property type="term" value="F:voltage-gated chloride channel activity"/>
    <property type="evidence" value="ECO:0007669"/>
    <property type="project" value="TreeGrafter"/>
</dbReference>
<comment type="caution">
    <text evidence="12">The sequence shown here is derived from an EMBL/GenBank/DDBJ whole genome shotgun (WGS) entry which is preliminary data.</text>
</comment>
<evidence type="ECO:0000256" key="4">
    <source>
        <dbReference type="ARBA" id="ARBA00022989"/>
    </source>
</evidence>